<dbReference type="Gene3D" id="3.40.50.10330">
    <property type="entry name" value="Probable inorganic polyphosphate/atp-NAD kinase, domain 1"/>
    <property type="match status" value="1"/>
</dbReference>
<proteinExistence type="predicted"/>
<dbReference type="AlphaFoldDB" id="A0A1G7CNK3"/>
<keyword evidence="2" id="KW-0547">Nucleotide-binding</keyword>
<dbReference type="STRING" id="282683.SAMN04488105_103231"/>
<protein>
    <submittedName>
        <fullName evidence="6">Diacylglycerol kinase family enzyme</fullName>
    </submittedName>
</protein>
<dbReference type="EMBL" id="FNAV01000003">
    <property type="protein sequence ID" value="SDE40360.1"/>
    <property type="molecule type" value="Genomic_DNA"/>
</dbReference>
<gene>
    <name evidence="6" type="ORF">SAMN04488105_103231</name>
</gene>
<dbReference type="InterPro" id="IPR001206">
    <property type="entry name" value="Diacylglycerol_kinase_cat_dom"/>
</dbReference>
<evidence type="ECO:0000256" key="3">
    <source>
        <dbReference type="ARBA" id="ARBA00022777"/>
    </source>
</evidence>
<organism evidence="6 7">
    <name type="scientific">Salipiger thiooxidans</name>
    <dbReference type="NCBI Taxonomy" id="282683"/>
    <lineage>
        <taxon>Bacteria</taxon>
        <taxon>Pseudomonadati</taxon>
        <taxon>Pseudomonadota</taxon>
        <taxon>Alphaproteobacteria</taxon>
        <taxon>Rhodobacterales</taxon>
        <taxon>Roseobacteraceae</taxon>
        <taxon>Salipiger</taxon>
    </lineage>
</organism>
<dbReference type="InterPro" id="IPR050187">
    <property type="entry name" value="Lipid_Phosphate_FormReg"/>
</dbReference>
<dbReference type="PANTHER" id="PTHR12358">
    <property type="entry name" value="SPHINGOSINE KINASE"/>
    <property type="match status" value="1"/>
</dbReference>
<dbReference type="GO" id="GO:0005524">
    <property type="term" value="F:ATP binding"/>
    <property type="evidence" value="ECO:0007669"/>
    <property type="project" value="UniProtKB-KW"/>
</dbReference>
<dbReference type="OrthoDB" id="9815110at2"/>
<evidence type="ECO:0000256" key="4">
    <source>
        <dbReference type="ARBA" id="ARBA00022840"/>
    </source>
</evidence>
<evidence type="ECO:0000256" key="2">
    <source>
        <dbReference type="ARBA" id="ARBA00022741"/>
    </source>
</evidence>
<sequence length="313" mass="34114">MGFIQEAIVQSQRTVCVILNERSGDHAEGDRRARIAALLGEAGLNAKVVTPDRNQDLTEAARRALRQSGADMLVAAGGDGTIAAVAAASHDEGVPMGVIPQGTFNYFARGLDIPEDMEGAIDVLANGRLHDMPLGEVNGEVFLNNASLGVYPLILHRRESIYNRWGRSRIAAYWSVLLALSGFRRPLKLRIVIDGQERKVRTSLVFVANSAYQLDRFNLDGVEAVRDGKFALFTAKGERSIDLVRTALKLAGGAAQKGADFDLVTARDITIHTGRPKALVARDGEKALMKTPIRVRLRDVPLRVMVPRNDPTE</sequence>
<dbReference type="SUPFAM" id="SSF111331">
    <property type="entry name" value="NAD kinase/diacylglycerol kinase-like"/>
    <property type="match status" value="1"/>
</dbReference>
<dbReference type="InterPro" id="IPR016064">
    <property type="entry name" value="NAD/diacylglycerol_kinase_sf"/>
</dbReference>
<dbReference type="InterPro" id="IPR017438">
    <property type="entry name" value="ATP-NAD_kinase_N"/>
</dbReference>
<reference evidence="7" key="1">
    <citation type="submission" date="2016-10" db="EMBL/GenBank/DDBJ databases">
        <authorList>
            <person name="Varghese N."/>
            <person name="Submissions S."/>
        </authorList>
    </citation>
    <scope>NUCLEOTIDE SEQUENCE [LARGE SCALE GENOMIC DNA]</scope>
    <source>
        <strain evidence="7">DSM 10146</strain>
    </source>
</reference>
<accession>A0A1G7CNK3</accession>
<keyword evidence="4" id="KW-0067">ATP-binding</keyword>
<keyword evidence="3 6" id="KW-0418">Kinase</keyword>
<dbReference type="PANTHER" id="PTHR12358:SF54">
    <property type="entry name" value="SPHINGOSINE KINASE RELATED PROTEIN"/>
    <property type="match status" value="1"/>
</dbReference>
<dbReference type="RefSeq" id="WP_089956456.1">
    <property type="nucleotide sequence ID" value="NZ_FNAV01000003.1"/>
</dbReference>
<keyword evidence="1" id="KW-0808">Transferase</keyword>
<evidence type="ECO:0000313" key="7">
    <source>
        <dbReference type="Proteomes" id="UP000198994"/>
    </source>
</evidence>
<dbReference type="Pfam" id="PF19279">
    <property type="entry name" value="YegS_C"/>
    <property type="match status" value="1"/>
</dbReference>
<name>A0A1G7CNK3_9RHOB</name>
<dbReference type="GO" id="GO:0016301">
    <property type="term" value="F:kinase activity"/>
    <property type="evidence" value="ECO:0007669"/>
    <property type="project" value="UniProtKB-KW"/>
</dbReference>
<keyword evidence="7" id="KW-1185">Reference proteome</keyword>
<evidence type="ECO:0000259" key="5">
    <source>
        <dbReference type="PROSITE" id="PS50146"/>
    </source>
</evidence>
<dbReference type="InterPro" id="IPR045540">
    <property type="entry name" value="YegS/DAGK_C"/>
</dbReference>
<evidence type="ECO:0000256" key="1">
    <source>
        <dbReference type="ARBA" id="ARBA00022679"/>
    </source>
</evidence>
<dbReference type="Gene3D" id="2.60.200.40">
    <property type="match status" value="1"/>
</dbReference>
<evidence type="ECO:0000313" key="6">
    <source>
        <dbReference type="EMBL" id="SDE40360.1"/>
    </source>
</evidence>
<dbReference type="PROSITE" id="PS50146">
    <property type="entry name" value="DAGK"/>
    <property type="match status" value="1"/>
</dbReference>
<dbReference type="Proteomes" id="UP000198994">
    <property type="component" value="Unassembled WGS sequence"/>
</dbReference>
<feature type="domain" description="DAGKc" evidence="5">
    <location>
        <begin position="10"/>
        <end position="141"/>
    </location>
</feature>
<dbReference type="Pfam" id="PF00781">
    <property type="entry name" value="DAGK_cat"/>
    <property type="match status" value="1"/>
</dbReference>